<evidence type="ECO:0000313" key="3">
    <source>
        <dbReference type="Proteomes" id="UP001150830"/>
    </source>
</evidence>
<dbReference type="Proteomes" id="UP001150830">
    <property type="component" value="Unassembled WGS sequence"/>
</dbReference>
<evidence type="ECO:0000256" key="1">
    <source>
        <dbReference type="SAM" id="SignalP"/>
    </source>
</evidence>
<gene>
    <name evidence="2" type="ORF">OUO13_07330</name>
</gene>
<feature type="chain" id="PRO_5040910119" evidence="1">
    <location>
        <begin position="20"/>
        <end position="343"/>
    </location>
</feature>
<feature type="signal peptide" evidence="1">
    <location>
        <begin position="1"/>
        <end position="19"/>
    </location>
</feature>
<keyword evidence="1" id="KW-0732">Signal</keyword>
<dbReference type="AlphaFoldDB" id="A0A9X3ECD6"/>
<protein>
    <submittedName>
        <fullName evidence="2">Uncharacterized protein</fullName>
    </submittedName>
</protein>
<dbReference type="RefSeq" id="WP_283173211.1">
    <property type="nucleotide sequence ID" value="NZ_JAPNOA010000020.1"/>
</dbReference>
<name>A0A9X3ECD6_9GAMM</name>
<reference evidence="2" key="1">
    <citation type="submission" date="2022-11" db="EMBL/GenBank/DDBJ databases">
        <title>Parathalassolutuus dongxingensis gen. nov., sp. nov., a novel member of family Oceanospirillaceae isolated from a coastal shrimp pond in Guangxi, China.</title>
        <authorList>
            <person name="Chen H."/>
        </authorList>
    </citation>
    <scope>NUCLEOTIDE SEQUENCE</scope>
    <source>
        <strain evidence="2">G-43</strain>
    </source>
</reference>
<organism evidence="2 3">
    <name type="scientific">Parathalassolituus penaei</name>
    <dbReference type="NCBI Taxonomy" id="2997323"/>
    <lineage>
        <taxon>Bacteria</taxon>
        <taxon>Pseudomonadati</taxon>
        <taxon>Pseudomonadota</taxon>
        <taxon>Gammaproteobacteria</taxon>
        <taxon>Oceanospirillales</taxon>
        <taxon>Oceanospirillaceae</taxon>
        <taxon>Parathalassolituus</taxon>
    </lineage>
</organism>
<accession>A0A9X3ECD6</accession>
<evidence type="ECO:0000313" key="2">
    <source>
        <dbReference type="EMBL" id="MCY0964994.1"/>
    </source>
</evidence>
<dbReference type="EMBL" id="JAPNOA010000020">
    <property type="protein sequence ID" value="MCY0964994.1"/>
    <property type="molecule type" value="Genomic_DNA"/>
</dbReference>
<proteinExistence type="predicted"/>
<sequence length="343" mass="39761">MANRWISAVLLALAPACMASTGIEYQQTTYAWTGPMGVLALVDDWSGDLHKGGEDGFAWDQRRAGVFYNSLQVSYVYRLQAQYRFPWQAAQGYYQYVHQADLAEENRFQTRIEVEHYQGEGPALAYRFEGDHWYLTPEYNQLNIYKLYWGSLEGELYYQNQDNWGGDIQLDYGYTDDAVVRRELDQRSYGTLHGLNLSAGWEHGNYKVDYQGYNLLARIDWPDMPYTSARVCTDCTFFLYGYEYFQDRVERPARVHWVYQQYQWNPTLAFTLNTLLNPIHNSWQLGADWLAAGIHWQGGVEANSGAIRLGLQQQYVRLGVMAEPVALKESRTLQLDMGLRLAF</sequence>
<comment type="caution">
    <text evidence="2">The sequence shown here is derived from an EMBL/GenBank/DDBJ whole genome shotgun (WGS) entry which is preliminary data.</text>
</comment>
<keyword evidence="3" id="KW-1185">Reference proteome</keyword>